<accession>A0ABU7CYV2</accession>
<feature type="domain" description="NTR" evidence="4">
    <location>
        <begin position="511"/>
        <end position="655"/>
    </location>
</feature>
<evidence type="ECO:0000256" key="1">
    <source>
        <dbReference type="ARBA" id="ARBA00004613"/>
    </source>
</evidence>
<dbReference type="SUPFAM" id="SSF49410">
    <property type="entry name" value="Alpha-macroglobulin receptor domain"/>
    <property type="match status" value="1"/>
</dbReference>
<dbReference type="PANTHER" id="PTHR11412">
    <property type="entry name" value="MACROGLOBULIN / COMPLEMENT"/>
    <property type="match status" value="1"/>
</dbReference>
<dbReference type="PROSITE" id="PS50189">
    <property type="entry name" value="NTR"/>
    <property type="match status" value="1"/>
</dbReference>
<dbReference type="InterPro" id="IPR001134">
    <property type="entry name" value="Netrin_domain"/>
</dbReference>
<protein>
    <recommendedName>
        <fullName evidence="4">NTR domain-containing protein</fullName>
    </recommendedName>
</protein>
<dbReference type="SUPFAM" id="SSF50242">
    <property type="entry name" value="TIMP-like"/>
    <property type="match status" value="1"/>
</dbReference>
<dbReference type="Gene3D" id="2.20.210.20">
    <property type="match status" value="1"/>
</dbReference>
<keyword evidence="6" id="KW-1185">Reference proteome</keyword>
<dbReference type="CDD" id="cd02896">
    <property type="entry name" value="complement_C3_C4_C5"/>
    <property type="match status" value="1"/>
</dbReference>
<dbReference type="Pfam" id="PF07678">
    <property type="entry name" value="TED_complement"/>
    <property type="match status" value="1"/>
</dbReference>
<dbReference type="InterPro" id="IPR036595">
    <property type="entry name" value="A-macroglobulin_rcpt-bd_sf"/>
</dbReference>
<keyword evidence="2" id="KW-0964">Secreted</keyword>
<evidence type="ECO:0000313" key="5">
    <source>
        <dbReference type="EMBL" id="MED6267015.1"/>
    </source>
</evidence>
<reference evidence="5 6" key="1">
    <citation type="submission" date="2021-06" db="EMBL/GenBank/DDBJ databases">
        <authorList>
            <person name="Palmer J.M."/>
        </authorList>
    </citation>
    <scope>NUCLEOTIDE SEQUENCE [LARGE SCALE GENOMIC DNA]</scope>
    <source>
        <strain evidence="5 6">CL_MEX2019</strain>
        <tissue evidence="5">Muscle</tissue>
    </source>
</reference>
<dbReference type="Proteomes" id="UP001352852">
    <property type="component" value="Unassembled WGS sequence"/>
</dbReference>
<dbReference type="InterPro" id="IPR011626">
    <property type="entry name" value="Alpha-macroglobulin_TED"/>
</dbReference>
<proteinExistence type="predicted"/>
<dbReference type="PANTHER" id="PTHR11412:SF81">
    <property type="entry name" value="COMPLEMENT C3"/>
    <property type="match status" value="1"/>
</dbReference>
<dbReference type="Gene3D" id="2.40.50.120">
    <property type="match status" value="1"/>
</dbReference>
<dbReference type="InterPro" id="IPR008993">
    <property type="entry name" value="TIMP-like_OB-fold"/>
</dbReference>
<dbReference type="InterPro" id="IPR018933">
    <property type="entry name" value="Netrin_module_non-TIMP"/>
</dbReference>
<dbReference type="Pfam" id="PF07677">
    <property type="entry name" value="A2M_recep"/>
    <property type="match status" value="1"/>
</dbReference>
<evidence type="ECO:0000259" key="4">
    <source>
        <dbReference type="PROSITE" id="PS50189"/>
    </source>
</evidence>
<dbReference type="InterPro" id="IPR008930">
    <property type="entry name" value="Terpenoid_cyclase/PrenylTrfase"/>
</dbReference>
<keyword evidence="3" id="KW-1015">Disulfide bond</keyword>
<sequence length="658" mass="74657">MNGFFREPTGSGEVNMITMTLPVVATMYLDNTNQWETVGLGKRNEAIQHIKNGYERELMFRKGDGSFAVFTNSPSSTWLTAYVAKVFTMVVNMVEMQPKNICDAITFLILATQQSTGMFAEVGQVLRKEMTGDVAGTDSDTSTTAFCLIAMQEAREICADTVPSMIQSIERATAYLEQRLPALTNPYAVAMTSYALATENKLNKEILFKFAAPGRYHWPVPKGAPYTLEATGYALLALVKAKAIEEAHPVVRWLSEQPGLTGGYFSTQTQIIVYQAITQYWNTVQDLNYELNVDILLPGWSRPHKYQLTKENYYITRTSKVEGISKDIKVTATGTGEAILKMVSVYYTLPKEPEGQCEKFDMSVQLVPEKITEDEKIYRVKIQVLFKNRNRDAVISVLDVDLPTGFIFNKADLDALSTGRSRVISIYDTHTYLSERGSLSLYLDKISHIRPEEISFRIHQETKEGILQPAAVKVYEYYDQNPCVKFYNPERNGSLSKLCINGHCVCTQEKCSSQKKDKFNNDERLLKSCDSTVDFVYKVRVEDLTESVSADIYSLQILDVIRGDIDNTAQGKRRSFLGKKTCKEALDLQTGKTYLIMGSSKDIHLDFQDVRFWYELLEDTWIEYWPSPLECQIETHRHACMGLNDMEDRLTFFGCADE</sequence>
<evidence type="ECO:0000256" key="2">
    <source>
        <dbReference type="ARBA" id="ARBA00022525"/>
    </source>
</evidence>
<organism evidence="5 6">
    <name type="scientific">Characodon lateralis</name>
    <dbReference type="NCBI Taxonomy" id="208331"/>
    <lineage>
        <taxon>Eukaryota</taxon>
        <taxon>Metazoa</taxon>
        <taxon>Chordata</taxon>
        <taxon>Craniata</taxon>
        <taxon>Vertebrata</taxon>
        <taxon>Euteleostomi</taxon>
        <taxon>Actinopterygii</taxon>
        <taxon>Neopterygii</taxon>
        <taxon>Teleostei</taxon>
        <taxon>Neoteleostei</taxon>
        <taxon>Acanthomorphata</taxon>
        <taxon>Ovalentaria</taxon>
        <taxon>Atherinomorphae</taxon>
        <taxon>Cyprinodontiformes</taxon>
        <taxon>Goodeidae</taxon>
        <taxon>Characodon</taxon>
    </lineage>
</organism>
<dbReference type="InterPro" id="IPR009048">
    <property type="entry name" value="A-macroglobulin_rcpt-bd"/>
</dbReference>
<dbReference type="EMBL" id="JAHUTJ010008645">
    <property type="protein sequence ID" value="MED6267015.1"/>
    <property type="molecule type" value="Genomic_DNA"/>
</dbReference>
<dbReference type="SMART" id="SM01361">
    <property type="entry name" value="A2M_recep"/>
    <property type="match status" value="1"/>
</dbReference>
<evidence type="ECO:0000256" key="3">
    <source>
        <dbReference type="ARBA" id="ARBA00023157"/>
    </source>
</evidence>
<dbReference type="Gene3D" id="1.50.10.20">
    <property type="match status" value="1"/>
</dbReference>
<dbReference type="InterPro" id="IPR050473">
    <property type="entry name" value="A2M/Complement_sys"/>
</dbReference>
<comment type="subcellular location">
    <subcellularLocation>
        <location evidence="1">Secreted</location>
    </subcellularLocation>
</comment>
<dbReference type="Pfam" id="PF01759">
    <property type="entry name" value="NTR"/>
    <property type="match status" value="1"/>
</dbReference>
<dbReference type="SMART" id="SM00643">
    <property type="entry name" value="C345C"/>
    <property type="match status" value="1"/>
</dbReference>
<evidence type="ECO:0000313" key="6">
    <source>
        <dbReference type="Proteomes" id="UP001352852"/>
    </source>
</evidence>
<dbReference type="Gene3D" id="2.60.40.690">
    <property type="entry name" value="Alpha-macroglobulin, receptor-binding domain"/>
    <property type="match status" value="1"/>
</dbReference>
<name>A0ABU7CYV2_9TELE</name>
<comment type="caution">
    <text evidence="5">The sequence shown here is derived from an EMBL/GenBank/DDBJ whole genome shotgun (WGS) entry which is preliminary data.</text>
</comment>
<gene>
    <name evidence="5" type="ORF">CHARACLAT_007935</name>
</gene>
<dbReference type="SUPFAM" id="SSF48239">
    <property type="entry name" value="Terpenoid cyclases/Protein prenyltransferases"/>
    <property type="match status" value="1"/>
</dbReference>